<dbReference type="InterPro" id="IPR025609">
    <property type="entry name" value="Lsm14-like_N"/>
</dbReference>
<feature type="compositionally biased region" description="Polar residues" evidence="3">
    <location>
        <begin position="405"/>
        <end position="415"/>
    </location>
</feature>
<comment type="caution">
    <text evidence="7">The sequence shown here is derived from an EMBL/GenBank/DDBJ whole genome shotgun (WGS) entry which is preliminary data.</text>
</comment>
<feature type="compositionally biased region" description="Gly residues" evidence="3">
    <location>
        <begin position="458"/>
        <end position="475"/>
    </location>
</feature>
<feature type="compositionally biased region" description="Basic residues" evidence="3">
    <location>
        <begin position="484"/>
        <end position="493"/>
    </location>
</feature>
<dbReference type="PANTHER" id="PTHR13586">
    <property type="entry name" value="SCD6 PROTEIN-RELATED"/>
    <property type="match status" value="1"/>
</dbReference>
<feature type="domain" description="FFD box profile" evidence="5">
    <location>
        <begin position="402"/>
        <end position="417"/>
    </location>
</feature>
<dbReference type="Gene3D" id="2.30.30.100">
    <property type="match status" value="1"/>
</dbReference>
<feature type="short sequence motif" description="FFD box" evidence="1">
    <location>
        <begin position="402"/>
        <end position="417"/>
    </location>
</feature>
<dbReference type="Proteomes" id="UP001527925">
    <property type="component" value="Unassembled WGS sequence"/>
</dbReference>
<feature type="compositionally biased region" description="Basic and acidic residues" evidence="3">
    <location>
        <begin position="310"/>
        <end position="320"/>
    </location>
</feature>
<evidence type="ECO:0000313" key="7">
    <source>
        <dbReference type="EMBL" id="KAL2917485.1"/>
    </source>
</evidence>
<dbReference type="InterPro" id="IPR010920">
    <property type="entry name" value="LSM_dom_sf"/>
</dbReference>
<dbReference type="SMART" id="SM01271">
    <property type="entry name" value="LSM14"/>
    <property type="match status" value="1"/>
</dbReference>
<evidence type="ECO:0000259" key="6">
    <source>
        <dbReference type="PROSITE" id="PS51536"/>
    </source>
</evidence>
<dbReference type="PROSITE" id="PS51513">
    <property type="entry name" value="FFD"/>
    <property type="match status" value="1"/>
</dbReference>
<gene>
    <name evidence="7" type="ORF">HK105_202766</name>
</gene>
<accession>A0ABR4ND76</accession>
<dbReference type="InterPro" id="IPR019050">
    <property type="entry name" value="FDF_dom"/>
</dbReference>
<feature type="region of interest" description="Disordered" evidence="3">
    <location>
        <begin position="109"/>
        <end position="510"/>
    </location>
</feature>
<feature type="compositionally biased region" description="Low complexity" evidence="3">
    <location>
        <begin position="347"/>
        <end position="365"/>
    </location>
</feature>
<dbReference type="SMART" id="SM01199">
    <property type="entry name" value="FDF"/>
    <property type="match status" value="1"/>
</dbReference>
<dbReference type="InterPro" id="IPR025762">
    <property type="entry name" value="DFDF"/>
</dbReference>
<dbReference type="InterPro" id="IPR025768">
    <property type="entry name" value="TFG_box"/>
</dbReference>
<keyword evidence="8" id="KW-1185">Reference proteome</keyword>
<dbReference type="PANTHER" id="PTHR13586:SF0">
    <property type="entry name" value="TRAILER HITCH, ISOFORM H"/>
    <property type="match status" value="1"/>
</dbReference>
<dbReference type="SUPFAM" id="SSF50182">
    <property type="entry name" value="Sm-like ribonucleoproteins"/>
    <property type="match status" value="1"/>
</dbReference>
<evidence type="ECO:0000256" key="3">
    <source>
        <dbReference type="SAM" id="MobiDB-lite"/>
    </source>
</evidence>
<feature type="compositionally biased region" description="Polar residues" evidence="3">
    <location>
        <begin position="322"/>
        <end position="333"/>
    </location>
</feature>
<feature type="compositionally biased region" description="Basic and acidic residues" evidence="3">
    <location>
        <begin position="381"/>
        <end position="393"/>
    </location>
</feature>
<evidence type="ECO:0000259" key="4">
    <source>
        <dbReference type="PROSITE" id="PS51512"/>
    </source>
</evidence>
<feature type="compositionally biased region" description="Low complexity" evidence="3">
    <location>
        <begin position="281"/>
        <end position="297"/>
    </location>
</feature>
<sequence length="510" mass="54419">MSQVYVGAKISLISKSNLRFVGTLHSINQEESSVALEQVRSYGTEGRMGNPSDEIEPVDQIFPFIVFKGSDVKDLHIINHPPPPPPVMPPGYPMPAIPPGMNPFYAQQMAFQQQQHQQQQHQHQQQQYWQQQQQQQQQPQHQSSTVVPAQIPAQQPAPPAQQQPRQSVPAEPLAQMPASSLVDAGITAPPPAVPAQRNTRSDKTAPPASGPAAKQAAHDATESVTKGLGSMKIGGEPPSKESAHALASTPTGTKDGTKKHHHQQQQQQQQQSAPPRKTWSAAAAGPAPAVGQPAGVASSDPLALPSKPAAKSDGRADGKRPQTGNGDDTAQESGRQRGGRGGGRRAAGGQPQDAAGQPAQPRGQRIVIPDSEFDFESANAKFDKSNVEQEQLHSGESSDDPVFYSKSNFFDNISCDSRDRAEGERMDRRTRMSEERRLNLETFGQAGSRGGHFRRYNNGGGARQNGGRQNGGAGGDATSNGFRRGGRGGRSGRGRRDNRSDAAAGAPAAL</sequence>
<evidence type="ECO:0000256" key="1">
    <source>
        <dbReference type="PROSITE-ProRule" id="PRU00846"/>
    </source>
</evidence>
<evidence type="ECO:0000256" key="2">
    <source>
        <dbReference type="PROSITE-ProRule" id="PRU00869"/>
    </source>
</evidence>
<dbReference type="PROSITE" id="PS51536">
    <property type="entry name" value="TFG"/>
    <property type="match status" value="1"/>
</dbReference>
<reference evidence="7 8" key="1">
    <citation type="submission" date="2023-09" db="EMBL/GenBank/DDBJ databases">
        <title>Pangenome analysis of Batrachochytrium dendrobatidis and related Chytrids.</title>
        <authorList>
            <person name="Yacoub M.N."/>
            <person name="Stajich J.E."/>
            <person name="James T.Y."/>
        </authorList>
    </citation>
    <scope>NUCLEOTIDE SEQUENCE [LARGE SCALE GENOMIC DNA]</scope>
    <source>
        <strain evidence="7 8">JEL0888</strain>
    </source>
</reference>
<dbReference type="InterPro" id="IPR025761">
    <property type="entry name" value="FFD_box"/>
</dbReference>
<dbReference type="CDD" id="cd01736">
    <property type="entry name" value="LSm14_N"/>
    <property type="match status" value="1"/>
</dbReference>
<feature type="compositionally biased region" description="Basic and acidic residues" evidence="3">
    <location>
        <begin position="416"/>
        <end position="439"/>
    </location>
</feature>
<dbReference type="PROSITE" id="PS51512">
    <property type="entry name" value="DFDF"/>
    <property type="match status" value="1"/>
</dbReference>
<dbReference type="Pfam" id="PF12701">
    <property type="entry name" value="LSM14"/>
    <property type="match status" value="1"/>
</dbReference>
<name>A0ABR4ND76_9FUNG</name>
<organism evidence="7 8">
    <name type="scientific">Polyrhizophydium stewartii</name>
    <dbReference type="NCBI Taxonomy" id="2732419"/>
    <lineage>
        <taxon>Eukaryota</taxon>
        <taxon>Fungi</taxon>
        <taxon>Fungi incertae sedis</taxon>
        <taxon>Chytridiomycota</taxon>
        <taxon>Chytridiomycota incertae sedis</taxon>
        <taxon>Chytridiomycetes</taxon>
        <taxon>Rhizophydiales</taxon>
        <taxon>Rhizophydiales incertae sedis</taxon>
        <taxon>Polyrhizophydium</taxon>
    </lineage>
</organism>
<evidence type="ECO:0000313" key="8">
    <source>
        <dbReference type="Proteomes" id="UP001527925"/>
    </source>
</evidence>
<proteinExistence type="predicted"/>
<evidence type="ECO:0000259" key="5">
    <source>
        <dbReference type="PROSITE" id="PS51513"/>
    </source>
</evidence>
<feature type="domain" description="TFG box profile" evidence="6">
    <location>
        <begin position="427"/>
        <end position="447"/>
    </location>
</feature>
<protein>
    <submittedName>
        <fullName evidence="7">Uncharacterized protein</fullName>
    </submittedName>
</protein>
<feature type="compositionally biased region" description="Low complexity" evidence="3">
    <location>
        <begin position="109"/>
        <end position="154"/>
    </location>
</feature>
<feature type="compositionally biased region" description="Low complexity" evidence="3">
    <location>
        <begin position="501"/>
        <end position="510"/>
    </location>
</feature>
<feature type="domain" description="DFDF" evidence="4">
    <location>
        <begin position="361"/>
        <end position="397"/>
    </location>
</feature>
<dbReference type="EMBL" id="JADGIZ020000010">
    <property type="protein sequence ID" value="KAL2917485.1"/>
    <property type="molecule type" value="Genomic_DNA"/>
</dbReference>
<feature type="short sequence motif" description="TFG box" evidence="2">
    <location>
        <begin position="427"/>
        <end position="447"/>
    </location>
</feature>